<dbReference type="Pfam" id="PF00106">
    <property type="entry name" value="adh_short"/>
    <property type="match status" value="1"/>
</dbReference>
<comment type="caution">
    <text evidence="2">The sequence shown here is derived from an EMBL/GenBank/DDBJ whole genome shotgun (WGS) entry which is preliminary data.</text>
</comment>
<protein>
    <recommendedName>
        <fullName evidence="4">Retinol dehydrogenase 12</fullName>
    </recommendedName>
</protein>
<dbReference type="InterPro" id="IPR002347">
    <property type="entry name" value="SDR_fam"/>
</dbReference>
<organism evidence="2 3">
    <name type="scientific">Paragonimus heterotremus</name>
    <dbReference type="NCBI Taxonomy" id="100268"/>
    <lineage>
        <taxon>Eukaryota</taxon>
        <taxon>Metazoa</taxon>
        <taxon>Spiralia</taxon>
        <taxon>Lophotrochozoa</taxon>
        <taxon>Platyhelminthes</taxon>
        <taxon>Trematoda</taxon>
        <taxon>Digenea</taxon>
        <taxon>Plagiorchiida</taxon>
        <taxon>Troglotremata</taxon>
        <taxon>Troglotrematidae</taxon>
        <taxon>Paragonimus</taxon>
    </lineage>
</organism>
<dbReference type="PANTHER" id="PTHR43157:SF31">
    <property type="entry name" value="PHOSPHATIDYLINOSITOL-GLYCAN BIOSYNTHESIS CLASS F PROTEIN"/>
    <property type="match status" value="1"/>
</dbReference>
<proteinExistence type="predicted"/>
<evidence type="ECO:0000313" key="3">
    <source>
        <dbReference type="Proteomes" id="UP000748531"/>
    </source>
</evidence>
<dbReference type="Gene3D" id="3.40.50.720">
    <property type="entry name" value="NAD(P)-binding Rossmann-like Domain"/>
    <property type="match status" value="1"/>
</dbReference>
<sequence length="110" mass="11613">MANSPVANTTANELKGWWRKSCVVPGRLEGKVAVVTGANTGIGLVTAAELARRGCTVIMACRNTDRAEAAKNQILDKYGQSNPKNTTTDVADASVTKYLSPVTSEQVSSE</sequence>
<reference evidence="2" key="1">
    <citation type="submission" date="2019-05" db="EMBL/GenBank/DDBJ databases">
        <title>Annotation for the trematode Paragonimus heterotremus.</title>
        <authorList>
            <person name="Choi Y.-J."/>
        </authorList>
    </citation>
    <scope>NUCLEOTIDE SEQUENCE</scope>
    <source>
        <strain evidence="2">LC</strain>
    </source>
</reference>
<dbReference type="SUPFAM" id="SSF51735">
    <property type="entry name" value="NAD(P)-binding Rossmann-fold domains"/>
    <property type="match status" value="1"/>
</dbReference>
<name>A0A8J4WSE6_9TREM</name>
<keyword evidence="1" id="KW-0560">Oxidoreductase</keyword>
<dbReference type="GO" id="GO:0016491">
    <property type="term" value="F:oxidoreductase activity"/>
    <property type="evidence" value="ECO:0007669"/>
    <property type="project" value="UniProtKB-KW"/>
</dbReference>
<evidence type="ECO:0008006" key="4">
    <source>
        <dbReference type="Google" id="ProtNLM"/>
    </source>
</evidence>
<accession>A0A8J4WSE6</accession>
<evidence type="ECO:0000256" key="1">
    <source>
        <dbReference type="ARBA" id="ARBA00023002"/>
    </source>
</evidence>
<dbReference type="OrthoDB" id="6252355at2759"/>
<dbReference type="Proteomes" id="UP000748531">
    <property type="component" value="Unassembled WGS sequence"/>
</dbReference>
<dbReference type="PANTHER" id="PTHR43157">
    <property type="entry name" value="PHOSPHATIDYLINOSITOL-GLYCAN BIOSYNTHESIS CLASS F PROTEIN-RELATED"/>
    <property type="match status" value="1"/>
</dbReference>
<gene>
    <name evidence="2" type="ORF">PHET_11310</name>
</gene>
<dbReference type="InterPro" id="IPR036291">
    <property type="entry name" value="NAD(P)-bd_dom_sf"/>
</dbReference>
<dbReference type="AlphaFoldDB" id="A0A8J4WSE6"/>
<keyword evidence="3" id="KW-1185">Reference proteome</keyword>
<evidence type="ECO:0000313" key="2">
    <source>
        <dbReference type="EMBL" id="KAF5394507.1"/>
    </source>
</evidence>
<dbReference type="EMBL" id="LUCH01018306">
    <property type="protein sequence ID" value="KAF5394507.1"/>
    <property type="molecule type" value="Genomic_DNA"/>
</dbReference>